<evidence type="ECO:0000256" key="1">
    <source>
        <dbReference type="ARBA" id="ARBA00004141"/>
    </source>
</evidence>
<feature type="transmembrane region" description="Helical" evidence="5">
    <location>
        <begin position="108"/>
        <end position="128"/>
    </location>
</feature>
<keyword evidence="4 5" id="KW-0472">Membrane</keyword>
<dbReference type="RefSeq" id="WP_137668085.1">
    <property type="nucleotide sequence ID" value="NZ_BJCE01000115.1"/>
</dbReference>
<evidence type="ECO:0000259" key="6">
    <source>
        <dbReference type="Pfam" id="PF04932"/>
    </source>
</evidence>
<evidence type="ECO:0000256" key="4">
    <source>
        <dbReference type="ARBA" id="ARBA00023136"/>
    </source>
</evidence>
<reference evidence="8" key="1">
    <citation type="submission" date="2019-02" db="EMBL/GenBank/DDBJ databases">
        <title>Draft genome sequence of Sphaerospermopsis reniformis NIES-1949.</title>
        <authorList>
            <person name="Yamaguchi H."/>
            <person name="Suzuki S."/>
            <person name="Kawachi M."/>
        </authorList>
    </citation>
    <scope>NUCLEOTIDE SEQUENCE [LARGE SCALE GENOMIC DNA]</scope>
    <source>
        <strain evidence="8">NIES-1949</strain>
    </source>
</reference>
<dbReference type="InterPro" id="IPR007016">
    <property type="entry name" value="O-antigen_ligase-rel_domated"/>
</dbReference>
<feature type="domain" description="O-antigen ligase-related" evidence="6">
    <location>
        <begin position="229"/>
        <end position="373"/>
    </location>
</feature>
<feature type="transmembrane region" description="Helical" evidence="5">
    <location>
        <begin position="245"/>
        <end position="261"/>
    </location>
</feature>
<feature type="transmembrane region" description="Helical" evidence="5">
    <location>
        <begin position="268"/>
        <end position="286"/>
    </location>
</feature>
<evidence type="ECO:0000313" key="8">
    <source>
        <dbReference type="Proteomes" id="UP000300142"/>
    </source>
</evidence>
<gene>
    <name evidence="7" type="ORF">SR1949_32030</name>
</gene>
<dbReference type="Pfam" id="PF04932">
    <property type="entry name" value="Wzy_C"/>
    <property type="match status" value="1"/>
</dbReference>
<evidence type="ECO:0000256" key="3">
    <source>
        <dbReference type="ARBA" id="ARBA00022989"/>
    </source>
</evidence>
<evidence type="ECO:0000256" key="2">
    <source>
        <dbReference type="ARBA" id="ARBA00022692"/>
    </source>
</evidence>
<keyword evidence="2 5" id="KW-0812">Transmembrane</keyword>
<feature type="transmembrane region" description="Helical" evidence="5">
    <location>
        <begin position="85"/>
        <end position="102"/>
    </location>
</feature>
<name>A0A479ZZ66_9CYAN</name>
<sequence>MASGIVLLISVLGAILALGNWRRGIYWLVFLAAVQDPLRKMIPDAPASVLLASVPIILGIILGLSGQKDWLHSFWRMYPNVNRSFNWFALACIPPALISLTYSANSWLMTVFGIFNYGVFLAAILVGFHFAQSLEDIQRLFSFYCLLSVVMLSGTFLEYFNVVPGWTLIGTSALDFDWVRYSTGYVVKLIAGFYRSPDVMGWHASATSMLSFFLCTTSKPRQRYLWLAICVIAIAALFFCGRRKMLYMLPVAAIVFTLIYAQARGGRIFSVLPVLLIPLLIMIYIGNDLGEDSTYVRYYQNHFAVAGEDFRRHNFDALIETVRQSGFFGAGLGSASPGSNHLAIFNVQRPRTWQESGTSRMMVELGVPGFIALVLLLLSLVLSAWVQVQALFKSQIYLGVYTGGILAFFLANIGSLMVSGQILADPFITFFIAFSLGLVLSFAKYWQAFFWHQTQNITQNITIGNSEIDR</sequence>
<comment type="caution">
    <text evidence="7">The sequence shown here is derived from an EMBL/GenBank/DDBJ whole genome shotgun (WGS) entry which is preliminary data.</text>
</comment>
<evidence type="ECO:0000313" key="7">
    <source>
        <dbReference type="EMBL" id="GCL38090.1"/>
    </source>
</evidence>
<protein>
    <recommendedName>
        <fullName evidence="6">O-antigen ligase-related domain-containing protein</fullName>
    </recommendedName>
</protein>
<feature type="transmembrane region" description="Helical" evidence="5">
    <location>
        <begin position="45"/>
        <end position="64"/>
    </location>
</feature>
<feature type="transmembrane region" description="Helical" evidence="5">
    <location>
        <begin position="224"/>
        <end position="239"/>
    </location>
</feature>
<feature type="transmembrane region" description="Helical" evidence="5">
    <location>
        <begin position="199"/>
        <end position="217"/>
    </location>
</feature>
<evidence type="ECO:0000256" key="5">
    <source>
        <dbReference type="SAM" id="Phobius"/>
    </source>
</evidence>
<comment type="subcellular location">
    <subcellularLocation>
        <location evidence="1">Membrane</location>
        <topology evidence="1">Multi-pass membrane protein</topology>
    </subcellularLocation>
</comment>
<feature type="transmembrane region" description="Helical" evidence="5">
    <location>
        <begin position="140"/>
        <end position="160"/>
    </location>
</feature>
<accession>A0A479ZZ66</accession>
<feature type="transmembrane region" description="Helical" evidence="5">
    <location>
        <begin position="365"/>
        <end position="386"/>
    </location>
</feature>
<dbReference type="AlphaFoldDB" id="A0A479ZZ66"/>
<organism evidence="7 8">
    <name type="scientific">Sphaerospermopsis reniformis</name>
    <dbReference type="NCBI Taxonomy" id="531300"/>
    <lineage>
        <taxon>Bacteria</taxon>
        <taxon>Bacillati</taxon>
        <taxon>Cyanobacteriota</taxon>
        <taxon>Cyanophyceae</taxon>
        <taxon>Nostocales</taxon>
        <taxon>Aphanizomenonaceae</taxon>
        <taxon>Sphaerospermopsis</taxon>
    </lineage>
</organism>
<dbReference type="EMBL" id="BJCE01000115">
    <property type="protein sequence ID" value="GCL38090.1"/>
    <property type="molecule type" value="Genomic_DNA"/>
</dbReference>
<feature type="transmembrane region" description="Helical" evidence="5">
    <location>
        <begin position="398"/>
        <end position="420"/>
    </location>
</feature>
<keyword evidence="8" id="KW-1185">Reference proteome</keyword>
<proteinExistence type="predicted"/>
<dbReference type="Proteomes" id="UP000300142">
    <property type="component" value="Unassembled WGS sequence"/>
</dbReference>
<keyword evidence="3 5" id="KW-1133">Transmembrane helix</keyword>
<feature type="transmembrane region" description="Helical" evidence="5">
    <location>
        <begin position="426"/>
        <end position="446"/>
    </location>
</feature>